<dbReference type="Gene3D" id="2.30.29.30">
    <property type="entry name" value="Pleckstrin-homology domain (PH domain)/Phosphotyrosine-binding domain (PTB)"/>
    <property type="match status" value="2"/>
</dbReference>
<dbReference type="GO" id="GO:0007169">
    <property type="term" value="P:cell surface receptor protein tyrosine kinase signaling pathway"/>
    <property type="evidence" value="ECO:0007669"/>
    <property type="project" value="TreeGrafter"/>
</dbReference>
<dbReference type="SMART" id="SM00233">
    <property type="entry name" value="PH"/>
    <property type="match status" value="1"/>
</dbReference>
<comment type="caution">
    <text evidence="3">The sequence shown here is derived from an EMBL/GenBank/DDBJ whole genome shotgun (WGS) entry which is preliminary data.</text>
</comment>
<dbReference type="Proteomes" id="UP000281406">
    <property type="component" value="Unassembled WGS sequence"/>
</dbReference>
<dbReference type="AlphaFoldDB" id="A0A3N0XK68"/>
<dbReference type="GO" id="GO:0043410">
    <property type="term" value="P:positive regulation of MAPK cascade"/>
    <property type="evidence" value="ECO:0007669"/>
    <property type="project" value="TreeGrafter"/>
</dbReference>
<dbReference type="SMART" id="SM00310">
    <property type="entry name" value="PTBI"/>
    <property type="match status" value="1"/>
</dbReference>
<reference evidence="3 4" key="1">
    <citation type="submission" date="2018-10" db="EMBL/GenBank/DDBJ databases">
        <title>Genome assembly for a Yunnan-Guizhou Plateau 3E fish, Anabarilius grahami (Regan), and its evolutionary and genetic applications.</title>
        <authorList>
            <person name="Jiang W."/>
        </authorList>
    </citation>
    <scope>NUCLEOTIDE SEQUENCE [LARGE SCALE GENOMIC DNA]</scope>
    <source>
        <strain evidence="3">AG-KIZ</strain>
        <tissue evidence="3">Muscle</tissue>
    </source>
</reference>
<dbReference type="SUPFAM" id="SSF50729">
    <property type="entry name" value="PH domain-like"/>
    <property type="match status" value="2"/>
</dbReference>
<feature type="compositionally biased region" description="Polar residues" evidence="1">
    <location>
        <begin position="300"/>
        <end position="309"/>
    </location>
</feature>
<feature type="region of interest" description="Disordered" evidence="1">
    <location>
        <begin position="242"/>
        <end position="313"/>
    </location>
</feature>
<dbReference type="PROSITE" id="PS51064">
    <property type="entry name" value="IRS_PTB"/>
    <property type="match status" value="1"/>
</dbReference>
<feature type="region of interest" description="Disordered" evidence="1">
    <location>
        <begin position="369"/>
        <end position="409"/>
    </location>
</feature>
<feature type="domain" description="IRS-type PTB" evidence="2">
    <location>
        <begin position="142"/>
        <end position="246"/>
    </location>
</feature>
<evidence type="ECO:0000259" key="2">
    <source>
        <dbReference type="PROSITE" id="PS51064"/>
    </source>
</evidence>
<dbReference type="InterPro" id="IPR002404">
    <property type="entry name" value="IRS_PTB"/>
</dbReference>
<dbReference type="InterPro" id="IPR050996">
    <property type="entry name" value="Docking_Protein_DOK"/>
</dbReference>
<evidence type="ECO:0000313" key="4">
    <source>
        <dbReference type="Proteomes" id="UP000281406"/>
    </source>
</evidence>
<gene>
    <name evidence="3" type="ORF">DPX16_16297</name>
</gene>
<dbReference type="PANTHER" id="PTHR21258:SF46">
    <property type="entry name" value="DOCKING PROTEIN 1"/>
    <property type="match status" value="1"/>
</dbReference>
<protein>
    <submittedName>
        <fullName evidence="3">Docking protein 1</fullName>
    </submittedName>
</protein>
<dbReference type="InterPro" id="IPR001849">
    <property type="entry name" value="PH_domain"/>
</dbReference>
<evidence type="ECO:0000313" key="3">
    <source>
        <dbReference type="EMBL" id="ROI47874.1"/>
    </source>
</evidence>
<dbReference type="SMART" id="SM01244">
    <property type="entry name" value="IRS"/>
    <property type="match status" value="1"/>
</dbReference>
<dbReference type="OrthoDB" id="6243387at2759"/>
<sequence length="514" mass="57649">MDTHGKQGEVYLQHQKHGEKWKRYWLALHPASRHGIARLELSEAVHERSTVVRRHPERKVVRLADCLSVVKLPPHAEACPGGNMSAFCVETEEKRLVFAADRESCGEWVDIICNIAFQKHTKSAPQPVPLMEDNQIYASREQLSEFKVVVLQSDASVRCGLKGQYWLQADGDMLVLQDLETRKTVMEWPYKLLRRYGRDKMLFSIEAGRRCESGPGNFNFETRQSEEILRLIESAIRQQKSLTVTGEKHSPHSPRSRSPRSPLPKRPESFTLLDTEGNNSPQPSDAKLPLYPTPADALSPISNPVQTKPASPIGSTEAVYANTAGSIKTTHSDPSGSISLIEPVYSNPAILIGRHESVYADPADLIKSHHSVNKDPLPSHHSDDSEPVYSDPADVIRPNPNNCVHANPSDTMDCQPAKTIMNNDKQQEPVYSEVYNHVTLNSSIKRDQMIEEPIYSVPEVTQATQSNNSQQNKMLDENQPIYSKVNKPPKTPQPLEEKKLSQTREVVSEDLGMI</sequence>
<feature type="region of interest" description="Disordered" evidence="1">
    <location>
        <begin position="462"/>
        <end position="514"/>
    </location>
</feature>
<proteinExistence type="predicted"/>
<feature type="compositionally biased region" description="Polar residues" evidence="1">
    <location>
        <begin position="399"/>
        <end position="409"/>
    </location>
</feature>
<dbReference type="GO" id="GO:0007265">
    <property type="term" value="P:Ras protein signal transduction"/>
    <property type="evidence" value="ECO:0007669"/>
    <property type="project" value="TreeGrafter"/>
</dbReference>
<dbReference type="EMBL" id="RJVU01071404">
    <property type="protein sequence ID" value="ROI47874.1"/>
    <property type="molecule type" value="Genomic_DNA"/>
</dbReference>
<dbReference type="Pfam" id="PF02174">
    <property type="entry name" value="IRS"/>
    <property type="match status" value="1"/>
</dbReference>
<dbReference type="PANTHER" id="PTHR21258">
    <property type="entry name" value="DOCKING PROTEIN RELATED"/>
    <property type="match status" value="1"/>
</dbReference>
<keyword evidence="4" id="KW-1185">Reference proteome</keyword>
<name>A0A3N0XK68_ANAGA</name>
<accession>A0A3N0XK68</accession>
<evidence type="ECO:0000256" key="1">
    <source>
        <dbReference type="SAM" id="MobiDB-lite"/>
    </source>
</evidence>
<organism evidence="3 4">
    <name type="scientific">Anabarilius grahami</name>
    <name type="common">Kanglang fish</name>
    <name type="synonym">Barilius grahami</name>
    <dbReference type="NCBI Taxonomy" id="495550"/>
    <lineage>
        <taxon>Eukaryota</taxon>
        <taxon>Metazoa</taxon>
        <taxon>Chordata</taxon>
        <taxon>Craniata</taxon>
        <taxon>Vertebrata</taxon>
        <taxon>Euteleostomi</taxon>
        <taxon>Actinopterygii</taxon>
        <taxon>Neopterygii</taxon>
        <taxon>Teleostei</taxon>
        <taxon>Ostariophysi</taxon>
        <taxon>Cypriniformes</taxon>
        <taxon>Xenocyprididae</taxon>
        <taxon>Xenocypridinae</taxon>
        <taxon>Xenocypridinae incertae sedis</taxon>
        <taxon>Anabarilius</taxon>
    </lineage>
</organism>
<dbReference type="GO" id="GO:0005737">
    <property type="term" value="C:cytoplasm"/>
    <property type="evidence" value="ECO:0007669"/>
    <property type="project" value="TreeGrafter"/>
</dbReference>
<dbReference type="InterPro" id="IPR011993">
    <property type="entry name" value="PH-like_dom_sf"/>
</dbReference>